<protein>
    <submittedName>
        <fullName evidence="2">Uncharacterized protein</fullName>
    </submittedName>
</protein>
<keyword evidence="1" id="KW-0812">Transmembrane</keyword>
<dbReference type="EMBL" id="JASJOS010000031">
    <property type="protein sequence ID" value="MDJ1486234.1"/>
    <property type="molecule type" value="Genomic_DNA"/>
</dbReference>
<dbReference type="Proteomes" id="UP001241110">
    <property type="component" value="Unassembled WGS sequence"/>
</dbReference>
<evidence type="ECO:0000256" key="1">
    <source>
        <dbReference type="SAM" id="Phobius"/>
    </source>
</evidence>
<feature type="transmembrane region" description="Helical" evidence="1">
    <location>
        <begin position="12"/>
        <end position="33"/>
    </location>
</feature>
<keyword evidence="1" id="KW-1133">Transmembrane helix</keyword>
<name>A0AAE3R0R9_9BACT</name>
<accession>A0AAE3R0R9</accession>
<reference evidence="2" key="1">
    <citation type="submission" date="2023-05" db="EMBL/GenBank/DDBJ databases">
        <authorList>
            <person name="Zhang X."/>
        </authorList>
    </citation>
    <scope>NUCLEOTIDE SEQUENCE</scope>
    <source>
        <strain evidence="2">YF14B1</strain>
    </source>
</reference>
<proteinExistence type="predicted"/>
<gene>
    <name evidence="2" type="ORF">QNI16_37470</name>
</gene>
<keyword evidence="1" id="KW-0472">Membrane</keyword>
<evidence type="ECO:0000313" key="3">
    <source>
        <dbReference type="Proteomes" id="UP001241110"/>
    </source>
</evidence>
<dbReference type="AlphaFoldDB" id="A0AAE3R0R9"/>
<dbReference type="RefSeq" id="WP_313989670.1">
    <property type="nucleotide sequence ID" value="NZ_JASJOS010000031.1"/>
</dbReference>
<comment type="caution">
    <text evidence="2">The sequence shown here is derived from an EMBL/GenBank/DDBJ whole genome shotgun (WGS) entry which is preliminary data.</text>
</comment>
<sequence length="625" mass="72501">MTFFSNQYYQRNFKICLLSIVVFFSAYIEYAAYAQMRNDTLYIYPRLLVKVDTLHWDATQYATFLNSLNGIAQLRSKNNPATSLIIQPYSSITDTTQYKNCRCHPENYSTYPRYQKILQSSKLIVETDTFHLSVHQSTEGVVQFHIATCRTDLYSCMMRLSAVGPVQDSLFIKESLIQINKSISLTTPAKADALLGLPLSEEQHIRLGQQQLLLYDKAWNDHYLHESKMVREESRQYLIENIRQSHSTNYSPPGWTKLPVLENLSLDSLVRIRVRYYDLSYAGGPATMKLVPHFFPPGFTYSLYDQSRLRLIRGDFSMEDVVRLYHDEPLHPGNPFYFSKITHSTNHYDLLHFTAKAKTLLPKYNVVSVSIPSSNENRVFFRVITEKLPEKKQGEAYLIYTKEGNQYKRDFIPPLEAEKAEDYLEGLHRPAPYYVRELKARQSVYKNQIKRIYVLNQKKNSSTWISYPLPVLNDSSYTVKYQFEGTREDQLIINSPKWQKQYPWENPADYYKAREFADGDNAAAIRASQEMDNDKKLYEKLIRSVIPKDRLYTCVYQVEDLNGDGKKEIFSFSISNGKLLSYKCYTSTADGLVPLVGENIKSQIKSTKLCKEINARSLLATDIPK</sequence>
<organism evidence="2 3">
    <name type="scientific">Xanthocytophaga flava</name>
    <dbReference type="NCBI Taxonomy" id="3048013"/>
    <lineage>
        <taxon>Bacteria</taxon>
        <taxon>Pseudomonadati</taxon>
        <taxon>Bacteroidota</taxon>
        <taxon>Cytophagia</taxon>
        <taxon>Cytophagales</taxon>
        <taxon>Rhodocytophagaceae</taxon>
        <taxon>Xanthocytophaga</taxon>
    </lineage>
</organism>
<evidence type="ECO:0000313" key="2">
    <source>
        <dbReference type="EMBL" id="MDJ1486234.1"/>
    </source>
</evidence>